<dbReference type="EMBL" id="CAMKVN010009104">
    <property type="protein sequence ID" value="CAI2193116.1"/>
    <property type="molecule type" value="Genomic_DNA"/>
</dbReference>
<sequence>QEAIDLETTDYLALKVVCQLLHDITGTTNDNREEIALRVAAKTAKEAQDKIEAAINEAKNNDKSAQIKTLYDKLIALNETESEHEKKVLTDNAALQTELNDTIANDTEEPVEIEITDLTEAERNRITADDNTPEKIKKARQEIITNYQKDRTEKKELVKQITDTLAKFHSVSGNNAELETLKEKIKADYDSWKSEETAPSLNHFEARYIKSLDIFVILNNIDKAIGENEKRERRKKENDFIADFKSMLLNSDRKDADGAYND</sequence>
<evidence type="ECO:0000256" key="1">
    <source>
        <dbReference type="SAM" id="Coils"/>
    </source>
</evidence>
<accession>A0A9W4T5H1</accession>
<reference evidence="2" key="1">
    <citation type="submission" date="2022-08" db="EMBL/GenBank/DDBJ databases">
        <authorList>
            <person name="Kallberg Y."/>
            <person name="Tangrot J."/>
            <person name="Rosling A."/>
        </authorList>
    </citation>
    <scope>NUCLEOTIDE SEQUENCE</scope>
    <source>
        <strain evidence="2">Wild A</strain>
    </source>
</reference>
<dbReference type="Proteomes" id="UP001153678">
    <property type="component" value="Unassembled WGS sequence"/>
</dbReference>
<name>A0A9W4T5H1_9GLOM</name>
<keyword evidence="3" id="KW-1185">Reference proteome</keyword>
<proteinExistence type="predicted"/>
<evidence type="ECO:0000313" key="2">
    <source>
        <dbReference type="EMBL" id="CAI2193116.1"/>
    </source>
</evidence>
<organism evidence="2 3">
    <name type="scientific">Funneliformis geosporum</name>
    <dbReference type="NCBI Taxonomy" id="1117311"/>
    <lineage>
        <taxon>Eukaryota</taxon>
        <taxon>Fungi</taxon>
        <taxon>Fungi incertae sedis</taxon>
        <taxon>Mucoromycota</taxon>
        <taxon>Glomeromycotina</taxon>
        <taxon>Glomeromycetes</taxon>
        <taxon>Glomerales</taxon>
        <taxon>Glomeraceae</taxon>
        <taxon>Funneliformis</taxon>
    </lineage>
</organism>
<feature type="coiled-coil region" evidence="1">
    <location>
        <begin position="37"/>
        <end position="64"/>
    </location>
</feature>
<dbReference type="AlphaFoldDB" id="A0A9W4T5H1"/>
<comment type="caution">
    <text evidence="2">The sequence shown here is derived from an EMBL/GenBank/DDBJ whole genome shotgun (WGS) entry which is preliminary data.</text>
</comment>
<keyword evidence="1" id="KW-0175">Coiled coil</keyword>
<protein>
    <submittedName>
        <fullName evidence="2">11241_t:CDS:1</fullName>
    </submittedName>
</protein>
<evidence type="ECO:0000313" key="3">
    <source>
        <dbReference type="Proteomes" id="UP001153678"/>
    </source>
</evidence>
<feature type="non-terminal residue" evidence="2">
    <location>
        <position position="1"/>
    </location>
</feature>
<gene>
    <name evidence="2" type="ORF">FWILDA_LOCUS15914</name>
</gene>